<sequence>MPANLDTRSVESPAANEIYIAATPGGNGPLQEKAR</sequence>
<dbReference type="EMBL" id="BARS01055915">
    <property type="protein sequence ID" value="GAG50056.1"/>
    <property type="molecule type" value="Genomic_DNA"/>
</dbReference>
<organism evidence="2">
    <name type="scientific">marine sediment metagenome</name>
    <dbReference type="NCBI Taxonomy" id="412755"/>
    <lineage>
        <taxon>unclassified sequences</taxon>
        <taxon>metagenomes</taxon>
        <taxon>ecological metagenomes</taxon>
    </lineage>
</organism>
<feature type="non-terminal residue" evidence="2">
    <location>
        <position position="35"/>
    </location>
</feature>
<accession>X0ZPE4</accession>
<comment type="caution">
    <text evidence="2">The sequence shown here is derived from an EMBL/GenBank/DDBJ whole genome shotgun (WGS) entry which is preliminary data.</text>
</comment>
<reference evidence="2" key="1">
    <citation type="journal article" date="2014" name="Front. Microbiol.">
        <title>High frequency of phylogenetically diverse reductive dehalogenase-homologous genes in deep subseafloor sedimentary metagenomes.</title>
        <authorList>
            <person name="Kawai M."/>
            <person name="Futagami T."/>
            <person name="Toyoda A."/>
            <person name="Takaki Y."/>
            <person name="Nishi S."/>
            <person name="Hori S."/>
            <person name="Arai W."/>
            <person name="Tsubouchi T."/>
            <person name="Morono Y."/>
            <person name="Uchiyama I."/>
            <person name="Ito T."/>
            <person name="Fujiyama A."/>
            <person name="Inagaki F."/>
            <person name="Takami H."/>
        </authorList>
    </citation>
    <scope>NUCLEOTIDE SEQUENCE</scope>
    <source>
        <strain evidence="2">Expedition CK06-06</strain>
    </source>
</reference>
<gene>
    <name evidence="2" type="ORF">S01H1_82473</name>
</gene>
<protein>
    <submittedName>
        <fullName evidence="2">Uncharacterized protein</fullName>
    </submittedName>
</protein>
<dbReference type="AlphaFoldDB" id="X0ZPE4"/>
<evidence type="ECO:0000256" key="1">
    <source>
        <dbReference type="SAM" id="MobiDB-lite"/>
    </source>
</evidence>
<feature type="region of interest" description="Disordered" evidence="1">
    <location>
        <begin position="1"/>
        <end position="35"/>
    </location>
</feature>
<name>X0ZPE4_9ZZZZ</name>
<proteinExistence type="predicted"/>
<evidence type="ECO:0000313" key="2">
    <source>
        <dbReference type="EMBL" id="GAG50056.1"/>
    </source>
</evidence>